<comment type="caution">
    <text evidence="3">The sequence shown here is derived from an EMBL/GenBank/DDBJ whole genome shotgun (WGS) entry which is preliminary data.</text>
</comment>
<proteinExistence type="predicted"/>
<dbReference type="RefSeq" id="WP_147013544.1">
    <property type="nucleotide sequence ID" value="NZ_VORB01000003.1"/>
</dbReference>
<evidence type="ECO:0000259" key="2">
    <source>
        <dbReference type="Pfam" id="PF13568"/>
    </source>
</evidence>
<dbReference type="AlphaFoldDB" id="A0A5C6VAQ9"/>
<gene>
    <name evidence="3" type="ORF">FRX97_03755</name>
</gene>
<keyword evidence="1" id="KW-0732">Signal</keyword>
<feature type="domain" description="Outer membrane protein beta-barrel" evidence="2">
    <location>
        <begin position="18"/>
        <end position="189"/>
    </location>
</feature>
<dbReference type="Proteomes" id="UP000321168">
    <property type="component" value="Unassembled WGS sequence"/>
</dbReference>
<keyword evidence="4" id="KW-1185">Reference proteome</keyword>
<feature type="signal peptide" evidence="1">
    <location>
        <begin position="1"/>
        <end position="19"/>
    </location>
</feature>
<dbReference type="InterPro" id="IPR025665">
    <property type="entry name" value="Beta-barrel_OMP_2"/>
</dbReference>
<dbReference type="Pfam" id="PF13568">
    <property type="entry name" value="OMP_b-brl_2"/>
    <property type="match status" value="1"/>
</dbReference>
<feature type="chain" id="PRO_5023048740" evidence="1">
    <location>
        <begin position="20"/>
        <end position="236"/>
    </location>
</feature>
<evidence type="ECO:0000313" key="4">
    <source>
        <dbReference type="Proteomes" id="UP000321168"/>
    </source>
</evidence>
<name>A0A5C6VAQ9_9FLAO</name>
<evidence type="ECO:0000313" key="3">
    <source>
        <dbReference type="EMBL" id="TXC81641.1"/>
    </source>
</evidence>
<organism evidence="3 4">
    <name type="scientific">Luteibaculum oceani</name>
    <dbReference type="NCBI Taxonomy" id="1294296"/>
    <lineage>
        <taxon>Bacteria</taxon>
        <taxon>Pseudomonadati</taxon>
        <taxon>Bacteroidota</taxon>
        <taxon>Flavobacteriia</taxon>
        <taxon>Flavobacteriales</taxon>
        <taxon>Luteibaculaceae</taxon>
        <taxon>Luteibaculum</taxon>
    </lineage>
</organism>
<evidence type="ECO:0000256" key="1">
    <source>
        <dbReference type="SAM" id="SignalP"/>
    </source>
</evidence>
<sequence length="236" mass="27207">MRHLLTLTTFLLITATAQAQMGKKLNYNFSVFTGVTGLENSDVPSEIFSCYQTESKGSIGGQFNVAFPITKNIEIQSGIGYHSFGYKHEYELHPNFIDPRKGFIFPQGEQGEEFYEKRSFHFIQIPLVFNYNFHLKNDNQITTGLGVAANRLLYTYDKGASNNYKWERRKDKERYNSGLGLSVKAHILFTSTIFKTWKVSFGPEFEQFVNQPIRTERDNDDEVLFNRAGLKIVMHL</sequence>
<protein>
    <submittedName>
        <fullName evidence="3">PorT family protein</fullName>
    </submittedName>
</protein>
<dbReference type="EMBL" id="VORB01000003">
    <property type="protein sequence ID" value="TXC81641.1"/>
    <property type="molecule type" value="Genomic_DNA"/>
</dbReference>
<reference evidence="3 4" key="1">
    <citation type="submission" date="2019-08" db="EMBL/GenBank/DDBJ databases">
        <title>Genome of Luteibaculum oceani JCM 18817.</title>
        <authorList>
            <person name="Bowman J.P."/>
        </authorList>
    </citation>
    <scope>NUCLEOTIDE SEQUENCE [LARGE SCALE GENOMIC DNA]</scope>
    <source>
        <strain evidence="3 4">JCM 18817</strain>
    </source>
</reference>
<accession>A0A5C6VAQ9</accession>